<evidence type="ECO:0000313" key="1">
    <source>
        <dbReference type="EMBL" id="GAG97683.1"/>
    </source>
</evidence>
<dbReference type="Pfam" id="PF08843">
    <property type="entry name" value="AbiEii"/>
    <property type="match status" value="1"/>
</dbReference>
<sequence>YRTAEEKSNHLREFLQILILRELSDKGYFRNLSFVGGTALRFLFDLRRFSEDLDFSLFMKKDYKFDKLCLDLQRGLANYGFDIDIRKNDQNGFQR</sequence>
<organism evidence="1">
    <name type="scientific">marine sediment metagenome</name>
    <dbReference type="NCBI Taxonomy" id="412755"/>
    <lineage>
        <taxon>unclassified sequences</taxon>
        <taxon>metagenomes</taxon>
        <taxon>ecological metagenomes</taxon>
    </lineage>
</organism>
<dbReference type="Gene3D" id="3.10.450.620">
    <property type="entry name" value="JHP933, nucleotidyltransferase-like core domain"/>
    <property type="match status" value="1"/>
</dbReference>
<dbReference type="InterPro" id="IPR014942">
    <property type="entry name" value="AbiEii"/>
</dbReference>
<gene>
    <name evidence="1" type="ORF">S01H4_45252</name>
</gene>
<evidence type="ECO:0008006" key="2">
    <source>
        <dbReference type="Google" id="ProtNLM"/>
    </source>
</evidence>
<dbReference type="EMBL" id="BART01025176">
    <property type="protein sequence ID" value="GAG97683.1"/>
    <property type="molecule type" value="Genomic_DNA"/>
</dbReference>
<proteinExistence type="predicted"/>
<accession>X1CNF6</accession>
<dbReference type="AlphaFoldDB" id="X1CNF6"/>
<feature type="non-terminal residue" evidence="1">
    <location>
        <position position="1"/>
    </location>
</feature>
<protein>
    <recommendedName>
        <fullName evidence="2">Nucleotidyl transferase AbiEii/AbiGii toxin family protein</fullName>
    </recommendedName>
</protein>
<name>X1CNF6_9ZZZZ</name>
<reference evidence="1" key="1">
    <citation type="journal article" date="2014" name="Front. Microbiol.">
        <title>High frequency of phylogenetically diverse reductive dehalogenase-homologous genes in deep subseafloor sedimentary metagenomes.</title>
        <authorList>
            <person name="Kawai M."/>
            <person name="Futagami T."/>
            <person name="Toyoda A."/>
            <person name="Takaki Y."/>
            <person name="Nishi S."/>
            <person name="Hori S."/>
            <person name="Arai W."/>
            <person name="Tsubouchi T."/>
            <person name="Morono Y."/>
            <person name="Uchiyama I."/>
            <person name="Ito T."/>
            <person name="Fujiyama A."/>
            <person name="Inagaki F."/>
            <person name="Takami H."/>
        </authorList>
    </citation>
    <scope>NUCLEOTIDE SEQUENCE</scope>
    <source>
        <strain evidence="1">Expedition CK06-06</strain>
    </source>
</reference>
<comment type="caution">
    <text evidence="1">The sequence shown here is derived from an EMBL/GenBank/DDBJ whole genome shotgun (WGS) entry which is preliminary data.</text>
</comment>